<feature type="domain" description="SPOR" evidence="6">
    <location>
        <begin position="255"/>
        <end position="335"/>
    </location>
</feature>
<dbReference type="PROSITE" id="PS51724">
    <property type="entry name" value="SPOR"/>
    <property type="match status" value="1"/>
</dbReference>
<dbReference type="PROSITE" id="PS50005">
    <property type="entry name" value="TPR"/>
    <property type="match status" value="4"/>
</dbReference>
<evidence type="ECO:0000259" key="6">
    <source>
        <dbReference type="PROSITE" id="PS51724"/>
    </source>
</evidence>
<dbReference type="InterPro" id="IPR019734">
    <property type="entry name" value="TPR_rpt"/>
</dbReference>
<dbReference type="Proteomes" id="UP000553343">
    <property type="component" value="Unassembled WGS sequence"/>
</dbReference>
<accession>A0A850TC80</accession>
<evidence type="ECO:0000313" key="8">
    <source>
        <dbReference type="Proteomes" id="UP000553343"/>
    </source>
</evidence>
<dbReference type="PANTHER" id="PTHR22904:SF523">
    <property type="entry name" value="STRESS-INDUCED-PHOSPHOPROTEIN 1"/>
    <property type="match status" value="1"/>
</dbReference>
<dbReference type="Pfam" id="PF00515">
    <property type="entry name" value="TPR_1"/>
    <property type="match status" value="2"/>
</dbReference>
<dbReference type="Gene3D" id="3.30.70.1070">
    <property type="entry name" value="Sporulation related repeat"/>
    <property type="match status" value="1"/>
</dbReference>
<evidence type="ECO:0000256" key="2">
    <source>
        <dbReference type="ARBA" id="ARBA00022803"/>
    </source>
</evidence>
<feature type="repeat" description="TPR" evidence="3">
    <location>
        <begin position="91"/>
        <end position="124"/>
    </location>
</feature>
<comment type="caution">
    <text evidence="7">The sequence shown here is derived from an EMBL/GenBank/DDBJ whole genome shotgun (WGS) entry which is preliminary data.</text>
</comment>
<keyword evidence="1" id="KW-0677">Repeat</keyword>
<evidence type="ECO:0000256" key="5">
    <source>
        <dbReference type="SAM" id="SignalP"/>
    </source>
</evidence>
<dbReference type="SUPFAM" id="SSF48452">
    <property type="entry name" value="TPR-like"/>
    <property type="match status" value="1"/>
</dbReference>
<organism evidence="7 8">
    <name type="scientific">Desulfobacter latus</name>
    <dbReference type="NCBI Taxonomy" id="2292"/>
    <lineage>
        <taxon>Bacteria</taxon>
        <taxon>Pseudomonadati</taxon>
        <taxon>Thermodesulfobacteriota</taxon>
        <taxon>Desulfobacteria</taxon>
        <taxon>Desulfobacterales</taxon>
        <taxon>Desulfobacteraceae</taxon>
        <taxon>Desulfobacter</taxon>
    </lineage>
</organism>
<dbReference type="EMBL" id="JACADJ010000069">
    <property type="protein sequence ID" value="NWH06328.1"/>
    <property type="molecule type" value="Genomic_DNA"/>
</dbReference>
<dbReference type="PANTHER" id="PTHR22904">
    <property type="entry name" value="TPR REPEAT CONTAINING PROTEIN"/>
    <property type="match status" value="1"/>
</dbReference>
<evidence type="ECO:0000313" key="7">
    <source>
        <dbReference type="EMBL" id="NWH06328.1"/>
    </source>
</evidence>
<name>A0A850TC80_9BACT</name>
<feature type="chain" id="PRO_5033029607" evidence="5">
    <location>
        <begin position="21"/>
        <end position="338"/>
    </location>
</feature>
<sequence length="338" mass="38056">MKRFILSIVLGIVFCQPLFAESEKILFEKGVALMKNDQYQEAVAVFTRFIELAPENPAAYKNRGVAYMKMGKYDLAIHDFEKTRQIKPNLKGLYSNLGVAWYYKGDFDQAIKNYNMEIALTPDNYYTFFNRAICRAELDQLSESLADVNRTLALFPEFYLAHCFRGDILAKMGKTTLAREAYQRALEIDPAHGYAKEKIAGLPPEEEKQEEKIMAEAPEETEAAVAKEIREPPVEKSSAETESVSKTVQTLAGDSETTPAYELQAGAFQLEKNAQALAKRLQDKGIAVRRFELTRPSGKIWILVRTGAFETRAGAEAARARAMEKSGLEFIVRPYGAF</sequence>
<feature type="compositionally biased region" description="Basic and acidic residues" evidence="4">
    <location>
        <begin position="201"/>
        <end position="214"/>
    </location>
</feature>
<dbReference type="InterPro" id="IPR011990">
    <property type="entry name" value="TPR-like_helical_dom_sf"/>
</dbReference>
<feature type="repeat" description="TPR" evidence="3">
    <location>
        <begin position="57"/>
        <end position="90"/>
    </location>
</feature>
<proteinExistence type="predicted"/>
<feature type="region of interest" description="Disordered" evidence="4">
    <location>
        <begin position="201"/>
        <end position="255"/>
    </location>
</feature>
<dbReference type="GO" id="GO:0051879">
    <property type="term" value="F:Hsp90 protein binding"/>
    <property type="evidence" value="ECO:0007669"/>
    <property type="project" value="TreeGrafter"/>
</dbReference>
<dbReference type="SMART" id="SM00028">
    <property type="entry name" value="TPR"/>
    <property type="match status" value="5"/>
</dbReference>
<dbReference type="PROSITE" id="PS50293">
    <property type="entry name" value="TPR_REGION"/>
    <property type="match status" value="1"/>
</dbReference>
<dbReference type="AlphaFoldDB" id="A0A850TC80"/>
<gene>
    <name evidence="7" type="ORF">HXW94_15285</name>
</gene>
<dbReference type="Gene3D" id="1.25.40.10">
    <property type="entry name" value="Tetratricopeptide repeat domain"/>
    <property type="match status" value="2"/>
</dbReference>
<feature type="repeat" description="TPR" evidence="3">
    <location>
        <begin position="23"/>
        <end position="56"/>
    </location>
</feature>
<dbReference type="InterPro" id="IPR036680">
    <property type="entry name" value="SPOR-like_sf"/>
</dbReference>
<keyword evidence="5" id="KW-0732">Signal</keyword>
<protein>
    <submittedName>
        <fullName evidence="7">Tetratricopeptide repeat protein</fullName>
    </submittedName>
</protein>
<dbReference type="RefSeq" id="WP_178367779.1">
    <property type="nucleotide sequence ID" value="NZ_JACADJ010000069.1"/>
</dbReference>
<dbReference type="Pfam" id="PF07719">
    <property type="entry name" value="TPR_2"/>
    <property type="match status" value="1"/>
</dbReference>
<keyword evidence="8" id="KW-1185">Reference proteome</keyword>
<feature type="signal peptide" evidence="5">
    <location>
        <begin position="1"/>
        <end position="20"/>
    </location>
</feature>
<dbReference type="InterPro" id="IPR013105">
    <property type="entry name" value="TPR_2"/>
</dbReference>
<reference evidence="7 8" key="1">
    <citation type="submission" date="2020-06" db="EMBL/GenBank/DDBJ databases">
        <title>High-quality draft genome of sulfate reducer Desulfobacter latus type strain AcrS2 isolated from marine sediment.</title>
        <authorList>
            <person name="Hoppe M."/>
            <person name="Larsen C.K."/>
            <person name="Marshall I.P.G."/>
            <person name="Schramm A."/>
            <person name="Marietou A.G."/>
        </authorList>
    </citation>
    <scope>NUCLEOTIDE SEQUENCE [LARGE SCALE GENOMIC DNA]</scope>
    <source>
        <strain evidence="7 8">AcRS2</strain>
    </source>
</reference>
<feature type="repeat" description="TPR" evidence="3">
    <location>
        <begin position="159"/>
        <end position="192"/>
    </location>
</feature>
<evidence type="ECO:0000256" key="1">
    <source>
        <dbReference type="ARBA" id="ARBA00022737"/>
    </source>
</evidence>
<dbReference type="InterPro" id="IPR007730">
    <property type="entry name" value="SPOR-like_dom"/>
</dbReference>
<evidence type="ECO:0000256" key="3">
    <source>
        <dbReference type="PROSITE-ProRule" id="PRU00339"/>
    </source>
</evidence>
<dbReference type="GO" id="GO:0042834">
    <property type="term" value="F:peptidoglycan binding"/>
    <property type="evidence" value="ECO:0007669"/>
    <property type="project" value="InterPro"/>
</dbReference>
<dbReference type="SUPFAM" id="SSF110997">
    <property type="entry name" value="Sporulation related repeat"/>
    <property type="match status" value="1"/>
</dbReference>
<dbReference type="Pfam" id="PF05036">
    <property type="entry name" value="SPOR"/>
    <property type="match status" value="1"/>
</dbReference>
<keyword evidence="2 3" id="KW-0802">TPR repeat</keyword>
<feature type="compositionally biased region" description="Polar residues" evidence="4">
    <location>
        <begin position="240"/>
        <end position="255"/>
    </location>
</feature>
<feature type="compositionally biased region" description="Basic and acidic residues" evidence="4">
    <location>
        <begin position="225"/>
        <end position="239"/>
    </location>
</feature>
<evidence type="ECO:0000256" key="4">
    <source>
        <dbReference type="SAM" id="MobiDB-lite"/>
    </source>
</evidence>